<organism evidence="4 5">
    <name type="scientific">Athelia psychrophila</name>
    <dbReference type="NCBI Taxonomy" id="1759441"/>
    <lineage>
        <taxon>Eukaryota</taxon>
        <taxon>Fungi</taxon>
        <taxon>Dikarya</taxon>
        <taxon>Basidiomycota</taxon>
        <taxon>Agaricomycotina</taxon>
        <taxon>Agaricomycetes</taxon>
        <taxon>Agaricomycetidae</taxon>
        <taxon>Atheliales</taxon>
        <taxon>Atheliaceae</taxon>
        <taxon>Athelia</taxon>
    </lineage>
</organism>
<dbReference type="Pfam" id="PF00106">
    <property type="entry name" value="adh_short"/>
    <property type="match status" value="1"/>
</dbReference>
<dbReference type="EMBL" id="KV417486">
    <property type="protein sequence ID" value="KZP32372.1"/>
    <property type="molecule type" value="Genomic_DNA"/>
</dbReference>
<dbReference type="SUPFAM" id="SSF51735">
    <property type="entry name" value="NAD(P)-binding Rossmann-fold domains"/>
    <property type="match status" value="1"/>
</dbReference>
<gene>
    <name evidence="4" type="ORF">FIBSPDRAFT_812696</name>
</gene>
<reference evidence="4 5" key="1">
    <citation type="journal article" date="2016" name="Mol. Biol. Evol.">
        <title>Comparative Genomics of Early-Diverging Mushroom-Forming Fungi Provides Insights into the Origins of Lignocellulose Decay Capabilities.</title>
        <authorList>
            <person name="Nagy L.G."/>
            <person name="Riley R."/>
            <person name="Tritt A."/>
            <person name="Adam C."/>
            <person name="Daum C."/>
            <person name="Floudas D."/>
            <person name="Sun H."/>
            <person name="Yadav J.S."/>
            <person name="Pangilinan J."/>
            <person name="Larsson K.H."/>
            <person name="Matsuura K."/>
            <person name="Barry K."/>
            <person name="Labutti K."/>
            <person name="Kuo R."/>
            <person name="Ohm R.A."/>
            <person name="Bhattacharya S.S."/>
            <person name="Shirouzu T."/>
            <person name="Yoshinaga Y."/>
            <person name="Martin F.M."/>
            <person name="Grigoriev I.V."/>
            <person name="Hibbett D.S."/>
        </authorList>
    </citation>
    <scope>NUCLEOTIDE SEQUENCE [LARGE SCALE GENOMIC DNA]</scope>
    <source>
        <strain evidence="4 5">CBS 109695</strain>
    </source>
</reference>
<dbReference type="InterPro" id="IPR002347">
    <property type="entry name" value="SDR_fam"/>
</dbReference>
<dbReference type="PANTHER" id="PTHR43669:SF11">
    <property type="entry name" value="SHORT-CHAIN DEHYDROGENASE_OXIDOREDUCTASE"/>
    <property type="match status" value="1"/>
</dbReference>
<evidence type="ECO:0000256" key="3">
    <source>
        <dbReference type="ARBA" id="ARBA00023002"/>
    </source>
</evidence>
<protein>
    <submittedName>
        <fullName evidence="4">NAD(P)-binding protein</fullName>
    </submittedName>
</protein>
<dbReference type="OrthoDB" id="37659at2759"/>
<keyword evidence="5" id="KW-1185">Reference proteome</keyword>
<dbReference type="PANTHER" id="PTHR43669">
    <property type="entry name" value="5-KETO-D-GLUCONATE 5-REDUCTASE"/>
    <property type="match status" value="1"/>
</dbReference>
<evidence type="ECO:0000256" key="2">
    <source>
        <dbReference type="ARBA" id="ARBA00022857"/>
    </source>
</evidence>
<sequence length="261" mass="28552">MPGINDSKCVLVVGATSGIGKSLALAILALASRPTVIIAGRRQDRLDDIISAHGNAGRLEGIQMDVDTDRAALKKIVEDVLAKHPKLDTIIFSAGIQRRFEFTSPESVDLDHLASELNTNYTAIVTMITYFLPHLIKLAAGGQPCFIVPITSGLAMIPPPWVPNYGATKAALHSFSVSLSVQLTDTDVHIMEIFPPLVESEIHDQQGTTEKLSKIWMSLAEFTREAMEGLARGDMQIPVGRSKESFERFEKGKMEIVNMLR</sequence>
<keyword evidence="2" id="KW-0521">NADP</keyword>
<evidence type="ECO:0000313" key="5">
    <source>
        <dbReference type="Proteomes" id="UP000076532"/>
    </source>
</evidence>
<dbReference type="AlphaFoldDB" id="A0A166V5P0"/>
<dbReference type="Gene3D" id="3.40.50.720">
    <property type="entry name" value="NAD(P)-binding Rossmann-like Domain"/>
    <property type="match status" value="1"/>
</dbReference>
<keyword evidence="3" id="KW-0560">Oxidoreductase</keyword>
<name>A0A166V5P0_9AGAM</name>
<dbReference type="STRING" id="436010.A0A166V5P0"/>
<dbReference type="PRINTS" id="PR00081">
    <property type="entry name" value="GDHRDH"/>
</dbReference>
<dbReference type="InterPro" id="IPR036291">
    <property type="entry name" value="NAD(P)-bd_dom_sf"/>
</dbReference>
<comment type="similarity">
    <text evidence="1">Belongs to the short-chain dehydrogenases/reductases (SDR) family.</text>
</comment>
<accession>A0A166V5P0</accession>
<evidence type="ECO:0000256" key="1">
    <source>
        <dbReference type="ARBA" id="ARBA00006484"/>
    </source>
</evidence>
<dbReference type="GO" id="GO:0016491">
    <property type="term" value="F:oxidoreductase activity"/>
    <property type="evidence" value="ECO:0007669"/>
    <property type="project" value="UniProtKB-KW"/>
</dbReference>
<dbReference type="InterPro" id="IPR020904">
    <property type="entry name" value="Sc_DH/Rdtase_CS"/>
</dbReference>
<proteinExistence type="inferred from homology"/>
<dbReference type="Proteomes" id="UP000076532">
    <property type="component" value="Unassembled WGS sequence"/>
</dbReference>
<dbReference type="PROSITE" id="PS00061">
    <property type="entry name" value="ADH_SHORT"/>
    <property type="match status" value="1"/>
</dbReference>
<evidence type="ECO:0000313" key="4">
    <source>
        <dbReference type="EMBL" id="KZP32372.1"/>
    </source>
</evidence>